<dbReference type="Gene3D" id="6.10.140.110">
    <property type="match status" value="1"/>
</dbReference>
<dbReference type="OMA" id="CATRPSY"/>
<dbReference type="InterPro" id="IPR043822">
    <property type="entry name" value="EsV_1_7_cys"/>
</dbReference>
<feature type="region of interest" description="Disordered" evidence="1">
    <location>
        <begin position="95"/>
        <end position="119"/>
    </location>
</feature>
<protein>
    <submittedName>
        <fullName evidence="2">Uncharacterized protein</fullName>
    </submittedName>
</protein>
<dbReference type="EMBL" id="DF237155">
    <property type="protein sequence ID" value="GAQ84804.1"/>
    <property type="molecule type" value="Genomic_DNA"/>
</dbReference>
<proteinExistence type="predicted"/>
<sequence length="310" mass="33615">MMQALVDTPGLQGYEQVLDEGVIHEGHDGTYVDSQYEEHTAKKRRRLAGPRVPGLAEALIALLPGLDDKSFPEDIQDLGTRLRAALQLFEANPPPRLLDGMDGRRKAVSTRPKRGPVEGQISYHKKCNWPGGCVKNPSFGYPGQGRERCKEHKEPDMLNVIDKLCGIEGCRKRPSQGHPGGPATRCKKHAEPGQVNVANRRCIVDGCLQLPAFGIPGANLAIRCGEHAEPGMELVEKNCAAGGCSSHAAFGWPGGKPEVCKKHASIGMLDVKSKRCNFGGCAKHRSYGFPGQGRTRCRDHAEGGMIDLSR</sequence>
<evidence type="ECO:0000256" key="1">
    <source>
        <dbReference type="SAM" id="MobiDB-lite"/>
    </source>
</evidence>
<dbReference type="Proteomes" id="UP000054558">
    <property type="component" value="Unassembled WGS sequence"/>
</dbReference>
<gene>
    <name evidence="2" type="ORF">KFL_002060250</name>
</gene>
<accession>A0A1Y1I1L1</accession>
<dbReference type="AlphaFoldDB" id="A0A1Y1I1L1"/>
<reference evidence="2 3" key="1">
    <citation type="journal article" date="2014" name="Nat. Commun.">
        <title>Klebsormidium flaccidum genome reveals primary factors for plant terrestrial adaptation.</title>
        <authorList>
            <person name="Hori K."/>
            <person name="Maruyama F."/>
            <person name="Fujisawa T."/>
            <person name="Togashi T."/>
            <person name="Yamamoto N."/>
            <person name="Seo M."/>
            <person name="Sato S."/>
            <person name="Yamada T."/>
            <person name="Mori H."/>
            <person name="Tajima N."/>
            <person name="Moriyama T."/>
            <person name="Ikeuchi M."/>
            <person name="Watanabe M."/>
            <person name="Wada H."/>
            <person name="Kobayashi K."/>
            <person name="Saito M."/>
            <person name="Masuda T."/>
            <person name="Sasaki-Sekimoto Y."/>
            <person name="Mashiguchi K."/>
            <person name="Awai K."/>
            <person name="Shimojima M."/>
            <person name="Masuda S."/>
            <person name="Iwai M."/>
            <person name="Nobusawa T."/>
            <person name="Narise T."/>
            <person name="Kondo S."/>
            <person name="Saito H."/>
            <person name="Sato R."/>
            <person name="Murakawa M."/>
            <person name="Ihara Y."/>
            <person name="Oshima-Yamada Y."/>
            <person name="Ohtaka K."/>
            <person name="Satoh M."/>
            <person name="Sonobe K."/>
            <person name="Ishii M."/>
            <person name="Ohtani R."/>
            <person name="Kanamori-Sato M."/>
            <person name="Honoki R."/>
            <person name="Miyazaki D."/>
            <person name="Mochizuki H."/>
            <person name="Umetsu J."/>
            <person name="Higashi K."/>
            <person name="Shibata D."/>
            <person name="Kamiya Y."/>
            <person name="Sato N."/>
            <person name="Nakamura Y."/>
            <person name="Tabata S."/>
            <person name="Ida S."/>
            <person name="Kurokawa K."/>
            <person name="Ohta H."/>
        </authorList>
    </citation>
    <scope>NUCLEOTIDE SEQUENCE [LARGE SCALE GENOMIC DNA]</scope>
    <source>
        <strain evidence="2 3">NIES-2285</strain>
    </source>
</reference>
<dbReference type="OrthoDB" id="2441233at2759"/>
<name>A0A1Y1I1L1_KLENI</name>
<evidence type="ECO:0000313" key="3">
    <source>
        <dbReference type="Proteomes" id="UP000054558"/>
    </source>
</evidence>
<dbReference type="Pfam" id="PF19114">
    <property type="entry name" value="EsV_1_7_cys"/>
    <property type="match status" value="5"/>
</dbReference>
<keyword evidence="3" id="KW-1185">Reference proteome</keyword>
<organism evidence="2 3">
    <name type="scientific">Klebsormidium nitens</name>
    <name type="common">Green alga</name>
    <name type="synonym">Ulothrix nitens</name>
    <dbReference type="NCBI Taxonomy" id="105231"/>
    <lineage>
        <taxon>Eukaryota</taxon>
        <taxon>Viridiplantae</taxon>
        <taxon>Streptophyta</taxon>
        <taxon>Klebsormidiophyceae</taxon>
        <taxon>Klebsormidiales</taxon>
        <taxon>Klebsormidiaceae</taxon>
        <taxon>Klebsormidium</taxon>
    </lineage>
</organism>
<evidence type="ECO:0000313" key="2">
    <source>
        <dbReference type="EMBL" id="GAQ84804.1"/>
    </source>
</evidence>
<dbReference type="SMART" id="SM01425">
    <property type="entry name" value="EsV_1_7"/>
    <property type="match status" value="5"/>
</dbReference>